<dbReference type="Ensembl" id="ENSANAT00000025796.1">
    <property type="protein sequence ID" value="ENSANAP00000008017.1"/>
    <property type="gene ID" value="ENSANAG00000022060.1"/>
</dbReference>
<dbReference type="InterPro" id="IPR011701">
    <property type="entry name" value="MFS"/>
</dbReference>
<evidence type="ECO:0000256" key="4">
    <source>
        <dbReference type="ARBA" id="ARBA00022692"/>
    </source>
</evidence>
<evidence type="ECO:0000256" key="5">
    <source>
        <dbReference type="ARBA" id="ARBA00022989"/>
    </source>
</evidence>
<evidence type="ECO:0000256" key="1">
    <source>
        <dbReference type="ARBA" id="ARBA00004141"/>
    </source>
</evidence>
<dbReference type="PRINTS" id="PR01035">
    <property type="entry name" value="TCRTETA"/>
</dbReference>
<dbReference type="PANTHER" id="PTHR23504:SF31">
    <property type="entry name" value="MAJOR FACILITATOR SUPERFAMILY DOMAIN-CONTAINING PROTEIN 10"/>
    <property type="match status" value="1"/>
</dbReference>
<dbReference type="AlphaFoldDB" id="A0A2K5CGY3"/>
<dbReference type="GeneTree" id="ENSGT00830000128422"/>
<comment type="similarity">
    <text evidence="2">Belongs to the major facilitator superfamily.</text>
</comment>
<keyword evidence="6 7" id="KW-0472">Membrane</keyword>
<proteinExistence type="inferred from homology"/>
<accession>A0A2K5CGY3</accession>
<reference evidence="8" key="2">
    <citation type="submission" date="2025-09" db="UniProtKB">
        <authorList>
            <consortium name="Ensembl"/>
        </authorList>
    </citation>
    <scope>IDENTIFICATION</scope>
</reference>
<dbReference type="Proteomes" id="UP000233020">
    <property type="component" value="Unplaced"/>
</dbReference>
<evidence type="ECO:0008006" key="10">
    <source>
        <dbReference type="Google" id="ProtNLM"/>
    </source>
</evidence>
<dbReference type="STRING" id="37293.ENSANAP00000008017"/>
<name>A0A2K5CGY3_AOTNA</name>
<evidence type="ECO:0000313" key="9">
    <source>
        <dbReference type="Proteomes" id="UP000233020"/>
    </source>
</evidence>
<dbReference type="PANTHER" id="PTHR23504">
    <property type="entry name" value="MAJOR FACILITATOR SUPERFAMILY DOMAIN-CONTAINING PROTEIN 10"/>
    <property type="match status" value="1"/>
</dbReference>
<evidence type="ECO:0000256" key="2">
    <source>
        <dbReference type="ARBA" id="ARBA00008335"/>
    </source>
</evidence>
<feature type="transmembrane region" description="Helical" evidence="7">
    <location>
        <begin position="46"/>
        <end position="67"/>
    </location>
</feature>
<dbReference type="SUPFAM" id="SSF103473">
    <property type="entry name" value="MFS general substrate transporter"/>
    <property type="match status" value="1"/>
</dbReference>
<reference evidence="8" key="1">
    <citation type="submission" date="2025-08" db="UniProtKB">
        <authorList>
            <consortium name="Ensembl"/>
        </authorList>
    </citation>
    <scope>IDENTIFICATION</scope>
</reference>
<protein>
    <recommendedName>
        <fullName evidence="10">Major facilitator superfamily (MFS) profile domain-containing protein</fullName>
    </recommendedName>
</protein>
<dbReference type="GO" id="GO:0031526">
    <property type="term" value="C:brush border membrane"/>
    <property type="evidence" value="ECO:0007669"/>
    <property type="project" value="TreeGrafter"/>
</dbReference>
<organism evidence="8 9">
    <name type="scientific">Aotus nancymaae</name>
    <name type="common">Ma's night monkey</name>
    <dbReference type="NCBI Taxonomy" id="37293"/>
    <lineage>
        <taxon>Eukaryota</taxon>
        <taxon>Metazoa</taxon>
        <taxon>Chordata</taxon>
        <taxon>Craniata</taxon>
        <taxon>Vertebrata</taxon>
        <taxon>Euteleostomi</taxon>
        <taxon>Mammalia</taxon>
        <taxon>Eutheria</taxon>
        <taxon>Euarchontoglires</taxon>
        <taxon>Primates</taxon>
        <taxon>Haplorrhini</taxon>
        <taxon>Platyrrhini</taxon>
        <taxon>Aotidae</taxon>
        <taxon>Aotus</taxon>
    </lineage>
</organism>
<comment type="subcellular location">
    <subcellularLocation>
        <location evidence="1">Membrane</location>
        <topology evidence="1">Multi-pass membrane protein</topology>
    </subcellularLocation>
</comment>
<keyword evidence="9" id="KW-1185">Reference proteome</keyword>
<dbReference type="Pfam" id="PF07690">
    <property type="entry name" value="MFS_1"/>
    <property type="match status" value="1"/>
</dbReference>
<evidence type="ECO:0000256" key="3">
    <source>
        <dbReference type="ARBA" id="ARBA00022448"/>
    </source>
</evidence>
<dbReference type="Gene3D" id="1.20.1250.20">
    <property type="entry name" value="MFS general substrate transporter like domains"/>
    <property type="match status" value="1"/>
</dbReference>
<sequence>MGRGEGGGCTLRPPIRQQPPIAAWSPSSSLFATTIGMPVEKRYNSILFGGLIGSAFSVLQLLAVPLTGATSDCLGRCPVMLLSLMGVATSYAVWATSGSFAAFLASRLIGGISKGNVSLSTAIIADLGSPLACSQGMPPTCCSSPASCQRCCPWRNGGSVVWRICSAPWPCCASPLWLLARTHLMETGSAACAAWA</sequence>
<keyword evidence="3" id="KW-0813">Transport</keyword>
<keyword evidence="4 7" id="KW-0812">Transmembrane</keyword>
<dbReference type="GO" id="GO:0022857">
    <property type="term" value="F:transmembrane transporter activity"/>
    <property type="evidence" value="ECO:0007669"/>
    <property type="project" value="InterPro"/>
</dbReference>
<evidence type="ECO:0000256" key="6">
    <source>
        <dbReference type="ARBA" id="ARBA00023136"/>
    </source>
</evidence>
<dbReference type="InterPro" id="IPR036259">
    <property type="entry name" value="MFS_trans_sf"/>
</dbReference>
<evidence type="ECO:0000313" key="8">
    <source>
        <dbReference type="Ensembl" id="ENSANAP00000008017.1"/>
    </source>
</evidence>
<keyword evidence="5 7" id="KW-1133">Transmembrane helix</keyword>
<evidence type="ECO:0000256" key="7">
    <source>
        <dbReference type="SAM" id="Phobius"/>
    </source>
</evidence>
<dbReference type="InterPro" id="IPR001958">
    <property type="entry name" value="Tet-R_TetA/multi-R_MdtG-like"/>
</dbReference>
<feature type="transmembrane region" description="Helical" evidence="7">
    <location>
        <begin position="79"/>
        <end position="104"/>
    </location>
</feature>